<comment type="caution">
    <text evidence="1">The sequence shown here is derived from an EMBL/GenBank/DDBJ whole genome shotgun (WGS) entry which is preliminary data.</text>
</comment>
<name>A0A4Y2A689_ARAVE</name>
<proteinExistence type="predicted"/>
<accession>A0A4Y2A689</accession>
<dbReference type="AlphaFoldDB" id="A0A4Y2A689"/>
<dbReference type="Proteomes" id="UP000499080">
    <property type="component" value="Unassembled WGS sequence"/>
</dbReference>
<sequence length="113" mass="12706">MDLYFDPRSDGEDGTLPLPACTILAGGRLIHDVSFSARPRYTVSMHEVSVCLAFSSTRLILGWISHLSLVRWRGRRLGRHSSSQAFTPYQREGVWFMPLELRAPGSDTQADLL</sequence>
<evidence type="ECO:0000313" key="1">
    <source>
        <dbReference type="EMBL" id="GBL75243.1"/>
    </source>
</evidence>
<gene>
    <name evidence="1" type="ORF">AVEN_194475_1</name>
</gene>
<keyword evidence="2" id="KW-1185">Reference proteome</keyword>
<organism evidence="1 2">
    <name type="scientific">Araneus ventricosus</name>
    <name type="common">Orbweaver spider</name>
    <name type="synonym">Epeira ventricosa</name>
    <dbReference type="NCBI Taxonomy" id="182803"/>
    <lineage>
        <taxon>Eukaryota</taxon>
        <taxon>Metazoa</taxon>
        <taxon>Ecdysozoa</taxon>
        <taxon>Arthropoda</taxon>
        <taxon>Chelicerata</taxon>
        <taxon>Arachnida</taxon>
        <taxon>Araneae</taxon>
        <taxon>Araneomorphae</taxon>
        <taxon>Entelegynae</taxon>
        <taxon>Araneoidea</taxon>
        <taxon>Araneidae</taxon>
        <taxon>Araneus</taxon>
    </lineage>
</organism>
<dbReference type="EMBL" id="BGPR01000007">
    <property type="protein sequence ID" value="GBL75243.1"/>
    <property type="molecule type" value="Genomic_DNA"/>
</dbReference>
<protein>
    <submittedName>
        <fullName evidence="1">Uncharacterized protein</fullName>
    </submittedName>
</protein>
<reference evidence="1 2" key="1">
    <citation type="journal article" date="2019" name="Sci. Rep.">
        <title>Orb-weaving spider Araneus ventricosus genome elucidates the spidroin gene catalogue.</title>
        <authorList>
            <person name="Kono N."/>
            <person name="Nakamura H."/>
            <person name="Ohtoshi R."/>
            <person name="Moran D.A.P."/>
            <person name="Shinohara A."/>
            <person name="Yoshida Y."/>
            <person name="Fujiwara M."/>
            <person name="Mori M."/>
            <person name="Tomita M."/>
            <person name="Arakawa K."/>
        </authorList>
    </citation>
    <scope>NUCLEOTIDE SEQUENCE [LARGE SCALE GENOMIC DNA]</scope>
</reference>
<evidence type="ECO:0000313" key="2">
    <source>
        <dbReference type="Proteomes" id="UP000499080"/>
    </source>
</evidence>